<dbReference type="RefSeq" id="WP_188537975.1">
    <property type="nucleotide sequence ID" value="NZ_BMFT01000001.1"/>
</dbReference>
<keyword evidence="4" id="KW-1185">Reference proteome</keyword>
<comment type="caution">
    <text evidence="3">The sequence shown here is derived from an EMBL/GenBank/DDBJ whole genome shotgun (WGS) entry which is preliminary data.</text>
</comment>
<evidence type="ECO:0000313" key="3">
    <source>
        <dbReference type="EMBL" id="GGH20934.1"/>
    </source>
</evidence>
<reference evidence="4" key="1">
    <citation type="journal article" date="2019" name="Int. J. Syst. Evol. Microbiol.">
        <title>The Global Catalogue of Microorganisms (GCM) 10K type strain sequencing project: providing services to taxonomists for standard genome sequencing and annotation.</title>
        <authorList>
            <consortium name="The Broad Institute Genomics Platform"/>
            <consortium name="The Broad Institute Genome Sequencing Center for Infectious Disease"/>
            <person name="Wu L."/>
            <person name="Ma J."/>
        </authorList>
    </citation>
    <scope>NUCLEOTIDE SEQUENCE [LARGE SCALE GENOMIC DNA]</scope>
    <source>
        <strain evidence="4">CGMCC 1.12769</strain>
    </source>
</reference>
<dbReference type="EMBL" id="BMFT01000001">
    <property type="protein sequence ID" value="GGH20934.1"/>
    <property type="molecule type" value="Genomic_DNA"/>
</dbReference>
<dbReference type="InterPro" id="IPR014710">
    <property type="entry name" value="RmlC-like_jellyroll"/>
</dbReference>
<dbReference type="Pfam" id="PF00027">
    <property type="entry name" value="cNMP_binding"/>
    <property type="match status" value="1"/>
</dbReference>
<dbReference type="Gene3D" id="2.60.120.10">
    <property type="entry name" value="Jelly Rolls"/>
    <property type="match status" value="1"/>
</dbReference>
<dbReference type="Proteomes" id="UP000659344">
    <property type="component" value="Unassembled WGS sequence"/>
</dbReference>
<dbReference type="PROSITE" id="PS50042">
    <property type="entry name" value="CNMP_BINDING_3"/>
    <property type="match status" value="1"/>
</dbReference>
<dbReference type="CDD" id="cd00038">
    <property type="entry name" value="CAP_ED"/>
    <property type="match status" value="1"/>
</dbReference>
<sequence length="190" mass="22590">MKSYFNHIPYIRDNWGELQTMFTEIQVPPKTILLREGEIASRLYFINQGCLRLWFNDDGRDITFQFFFEQQEVSSFESFYNNETSLFNIESVECSHLIIIEKENYLKMLKMIPQLKEYSSEILADRFVNYTKLFLSRIKDSPQKRYMELCSQNPQLLERVPHHYIASYLGITSVSLSRIRNRISADINNG</sequence>
<dbReference type="InterPro" id="IPR018490">
    <property type="entry name" value="cNMP-bd_dom_sf"/>
</dbReference>
<proteinExistence type="predicted"/>
<name>A0ABQ1YDW8_9BACL</name>
<feature type="domain" description="Cyclic nucleotide-binding" evidence="2">
    <location>
        <begin position="27"/>
        <end position="126"/>
    </location>
</feature>
<evidence type="ECO:0000313" key="4">
    <source>
        <dbReference type="Proteomes" id="UP000659344"/>
    </source>
</evidence>
<organism evidence="3 4">
    <name type="scientific">Paenibacillus segetis</name>
    <dbReference type="NCBI Taxonomy" id="1325360"/>
    <lineage>
        <taxon>Bacteria</taxon>
        <taxon>Bacillati</taxon>
        <taxon>Bacillota</taxon>
        <taxon>Bacilli</taxon>
        <taxon>Bacillales</taxon>
        <taxon>Paenibacillaceae</taxon>
        <taxon>Paenibacillus</taxon>
    </lineage>
</organism>
<dbReference type="InterPro" id="IPR000595">
    <property type="entry name" value="cNMP-bd_dom"/>
</dbReference>
<dbReference type="SUPFAM" id="SSF51206">
    <property type="entry name" value="cAMP-binding domain-like"/>
    <property type="match status" value="1"/>
</dbReference>
<gene>
    <name evidence="3" type="ORF">GCM10008013_18570</name>
</gene>
<evidence type="ECO:0000259" key="2">
    <source>
        <dbReference type="PROSITE" id="PS50042"/>
    </source>
</evidence>
<keyword evidence="1" id="KW-0010">Activator</keyword>
<accession>A0ABQ1YDW8</accession>
<evidence type="ECO:0000256" key="1">
    <source>
        <dbReference type="ARBA" id="ARBA00023159"/>
    </source>
</evidence>
<protein>
    <submittedName>
        <fullName evidence="3">Cyclic nucleotide-binding protein</fullName>
    </submittedName>
</protein>